<comment type="caution">
    <text evidence="1">The sequence shown here is derived from an EMBL/GenBank/DDBJ whole genome shotgun (WGS) entry which is preliminary data.</text>
</comment>
<organism evidence="1 2">
    <name type="scientific">Goodea atripinnis</name>
    <dbReference type="NCBI Taxonomy" id="208336"/>
    <lineage>
        <taxon>Eukaryota</taxon>
        <taxon>Metazoa</taxon>
        <taxon>Chordata</taxon>
        <taxon>Craniata</taxon>
        <taxon>Vertebrata</taxon>
        <taxon>Euteleostomi</taxon>
        <taxon>Actinopterygii</taxon>
        <taxon>Neopterygii</taxon>
        <taxon>Teleostei</taxon>
        <taxon>Neoteleostei</taxon>
        <taxon>Acanthomorphata</taxon>
        <taxon>Ovalentaria</taxon>
        <taxon>Atherinomorphae</taxon>
        <taxon>Cyprinodontiformes</taxon>
        <taxon>Goodeidae</taxon>
        <taxon>Goodea</taxon>
    </lineage>
</organism>
<protein>
    <submittedName>
        <fullName evidence="1">Uncharacterized protein</fullName>
    </submittedName>
</protein>
<evidence type="ECO:0000313" key="1">
    <source>
        <dbReference type="EMBL" id="MEQ2171237.1"/>
    </source>
</evidence>
<proteinExistence type="predicted"/>
<dbReference type="Proteomes" id="UP001476798">
    <property type="component" value="Unassembled WGS sequence"/>
</dbReference>
<gene>
    <name evidence="1" type="ORF">GOODEAATRI_008588</name>
</gene>
<name>A0ABV0NLZ5_9TELE</name>
<feature type="non-terminal residue" evidence="1">
    <location>
        <position position="141"/>
    </location>
</feature>
<accession>A0ABV0NLZ5</accession>
<dbReference type="EMBL" id="JAHRIO010040441">
    <property type="protein sequence ID" value="MEQ2171237.1"/>
    <property type="molecule type" value="Genomic_DNA"/>
</dbReference>
<sequence length="141" mass="16213">MMTADYQTRNPHTHRSSYIFILHPPPLSVFSLYLASIPPPNIKAFFLEKSEEEEGVGGVRERKRRKKIPGLKKKKKRLLSLRLICIESKHLPLTQRNSPHGFLLRTAKDVFLPSVSSVSCLSPLFYTEKNQTTTYSVPRFT</sequence>
<keyword evidence="2" id="KW-1185">Reference proteome</keyword>
<reference evidence="1 2" key="1">
    <citation type="submission" date="2021-06" db="EMBL/GenBank/DDBJ databases">
        <authorList>
            <person name="Palmer J.M."/>
        </authorList>
    </citation>
    <scope>NUCLEOTIDE SEQUENCE [LARGE SCALE GENOMIC DNA]</scope>
    <source>
        <strain evidence="1 2">GA_2019</strain>
        <tissue evidence="1">Muscle</tissue>
    </source>
</reference>
<evidence type="ECO:0000313" key="2">
    <source>
        <dbReference type="Proteomes" id="UP001476798"/>
    </source>
</evidence>